<dbReference type="EMBL" id="GGEC01092732">
    <property type="protein sequence ID" value="MBX73216.1"/>
    <property type="molecule type" value="Transcribed_RNA"/>
</dbReference>
<sequence>MLHYNTSSYIILMYCVSYLKLLITKLVCVGQHIITVSILSVFIST</sequence>
<proteinExistence type="predicted"/>
<organism evidence="2">
    <name type="scientific">Rhizophora mucronata</name>
    <name type="common">Asiatic mangrove</name>
    <dbReference type="NCBI Taxonomy" id="61149"/>
    <lineage>
        <taxon>Eukaryota</taxon>
        <taxon>Viridiplantae</taxon>
        <taxon>Streptophyta</taxon>
        <taxon>Embryophyta</taxon>
        <taxon>Tracheophyta</taxon>
        <taxon>Spermatophyta</taxon>
        <taxon>Magnoliopsida</taxon>
        <taxon>eudicotyledons</taxon>
        <taxon>Gunneridae</taxon>
        <taxon>Pentapetalae</taxon>
        <taxon>rosids</taxon>
        <taxon>fabids</taxon>
        <taxon>Malpighiales</taxon>
        <taxon>Rhizophoraceae</taxon>
        <taxon>Rhizophora</taxon>
    </lineage>
</organism>
<keyword evidence="1" id="KW-0812">Transmembrane</keyword>
<evidence type="ECO:0000256" key="1">
    <source>
        <dbReference type="SAM" id="Phobius"/>
    </source>
</evidence>
<reference evidence="2" key="1">
    <citation type="submission" date="2018-02" db="EMBL/GenBank/DDBJ databases">
        <title>Rhizophora mucronata_Transcriptome.</title>
        <authorList>
            <person name="Meera S.P."/>
            <person name="Sreeshan A."/>
            <person name="Augustine A."/>
        </authorList>
    </citation>
    <scope>NUCLEOTIDE SEQUENCE</scope>
    <source>
        <tissue evidence="2">Leaf</tissue>
    </source>
</reference>
<evidence type="ECO:0000313" key="2">
    <source>
        <dbReference type="EMBL" id="MBX73216.1"/>
    </source>
</evidence>
<keyword evidence="1" id="KW-0472">Membrane</keyword>
<accession>A0A2P2R1R9</accession>
<name>A0A2P2R1R9_RHIMU</name>
<dbReference type="AlphaFoldDB" id="A0A2P2R1R9"/>
<feature type="transmembrane region" description="Helical" evidence="1">
    <location>
        <begin position="21"/>
        <end position="43"/>
    </location>
</feature>
<keyword evidence="1" id="KW-1133">Transmembrane helix</keyword>
<protein>
    <submittedName>
        <fullName evidence="2">Uncharacterized protein</fullName>
    </submittedName>
</protein>